<dbReference type="Pfam" id="PF12697">
    <property type="entry name" value="Abhydrolase_6"/>
    <property type="match status" value="1"/>
</dbReference>
<dbReference type="OrthoDB" id="5495375at2"/>
<evidence type="ECO:0000313" key="3">
    <source>
        <dbReference type="EMBL" id="MPY39425.1"/>
    </source>
</evidence>
<dbReference type="GO" id="GO:0016020">
    <property type="term" value="C:membrane"/>
    <property type="evidence" value="ECO:0007669"/>
    <property type="project" value="TreeGrafter"/>
</dbReference>
<dbReference type="InterPro" id="IPR000073">
    <property type="entry name" value="AB_hydrolase_1"/>
</dbReference>
<evidence type="ECO:0000256" key="1">
    <source>
        <dbReference type="ARBA" id="ARBA00022801"/>
    </source>
</evidence>
<dbReference type="InterPro" id="IPR029058">
    <property type="entry name" value="AB_hydrolase_fold"/>
</dbReference>
<reference evidence="3 4" key="1">
    <citation type="submission" date="2019-07" db="EMBL/GenBank/DDBJ databases">
        <title>New species of Amycolatopsis and Streptomyces.</title>
        <authorList>
            <person name="Duangmal K."/>
            <person name="Teo W.F.A."/>
            <person name="Lipun K."/>
        </authorList>
    </citation>
    <scope>NUCLEOTIDE SEQUENCE [LARGE SCALE GENOMIC DNA]</scope>
    <source>
        <strain evidence="3 4">TISTR 2346</strain>
    </source>
</reference>
<name>A0A5N8VZQ3_9ACTN</name>
<comment type="caution">
    <text evidence="3">The sequence shown here is derived from an EMBL/GenBank/DDBJ whole genome shotgun (WGS) entry which is preliminary data.</text>
</comment>
<dbReference type="PRINTS" id="PR00111">
    <property type="entry name" value="ABHYDROLASE"/>
</dbReference>
<dbReference type="GO" id="GO:0016787">
    <property type="term" value="F:hydrolase activity"/>
    <property type="evidence" value="ECO:0007669"/>
    <property type="project" value="UniProtKB-KW"/>
</dbReference>
<dbReference type="InterPro" id="IPR050266">
    <property type="entry name" value="AB_hydrolase_sf"/>
</dbReference>
<accession>A0A5N8VZQ3</accession>
<dbReference type="AlphaFoldDB" id="A0A5N8VZQ3"/>
<keyword evidence="1 3" id="KW-0378">Hydrolase</keyword>
<dbReference type="PANTHER" id="PTHR43798">
    <property type="entry name" value="MONOACYLGLYCEROL LIPASE"/>
    <property type="match status" value="1"/>
</dbReference>
<proteinExistence type="predicted"/>
<evidence type="ECO:0000259" key="2">
    <source>
        <dbReference type="Pfam" id="PF12697"/>
    </source>
</evidence>
<gene>
    <name evidence="3" type="ORF">FNH04_05660</name>
</gene>
<protein>
    <submittedName>
        <fullName evidence="3">Alpha/beta hydrolase</fullName>
    </submittedName>
</protein>
<dbReference type="PANTHER" id="PTHR43798:SF31">
    <property type="entry name" value="AB HYDROLASE SUPERFAMILY PROTEIN YCLE"/>
    <property type="match status" value="1"/>
</dbReference>
<feature type="domain" description="AB hydrolase-1" evidence="2">
    <location>
        <begin position="47"/>
        <end position="280"/>
    </location>
</feature>
<dbReference type="Gene3D" id="3.40.50.1820">
    <property type="entry name" value="alpha/beta hydrolase"/>
    <property type="match status" value="1"/>
</dbReference>
<evidence type="ECO:0000313" key="4">
    <source>
        <dbReference type="Proteomes" id="UP000326979"/>
    </source>
</evidence>
<dbReference type="EMBL" id="VJZE01000021">
    <property type="protein sequence ID" value="MPY39425.1"/>
    <property type="molecule type" value="Genomic_DNA"/>
</dbReference>
<sequence length="294" mass="31040">MTTQDRRDISMATDSLAEDGIRSVTVTGAGGVPLHVLDAGPEDAPAVVLLHGFAQSARSWLHQLAAPGPIRVVAPDLRGHGHSGKPDSAYLDERVWADDVAAVIEELRLDRPVLGGWSYGGLVALDYIAVHGDSALSGLLTVDASLLAGVPGAERMFGADFVALLPELTDDDEGTTAEARRKLLDVSVERPLAADTARTLLDASLRTPPRVCAALLQRPLDRSGTAAGVTVPWLAVQGDRDRVVTPAALDHIAAVRPTAQAQLWEGTGHSPFLEEPERFNHQLTAFVGRSVSGA</sequence>
<organism evidence="3 4">
    <name type="scientific">Streptomyces phyllanthi</name>
    <dbReference type="NCBI Taxonomy" id="1803180"/>
    <lineage>
        <taxon>Bacteria</taxon>
        <taxon>Bacillati</taxon>
        <taxon>Actinomycetota</taxon>
        <taxon>Actinomycetes</taxon>
        <taxon>Kitasatosporales</taxon>
        <taxon>Streptomycetaceae</taxon>
        <taxon>Streptomyces</taxon>
    </lineage>
</organism>
<dbReference type="Proteomes" id="UP000326979">
    <property type="component" value="Unassembled WGS sequence"/>
</dbReference>
<keyword evidence="4" id="KW-1185">Reference proteome</keyword>
<dbReference type="SUPFAM" id="SSF53474">
    <property type="entry name" value="alpha/beta-Hydrolases"/>
    <property type="match status" value="1"/>
</dbReference>